<organism evidence="1 2">
    <name type="scientific">Roseovarius azorensis</name>
    <dbReference type="NCBI Taxonomy" id="1287727"/>
    <lineage>
        <taxon>Bacteria</taxon>
        <taxon>Pseudomonadati</taxon>
        <taxon>Pseudomonadota</taxon>
        <taxon>Alphaproteobacteria</taxon>
        <taxon>Rhodobacterales</taxon>
        <taxon>Roseobacteraceae</taxon>
        <taxon>Roseovarius</taxon>
    </lineage>
</organism>
<accession>A0A1H7G9J6</accession>
<dbReference type="RefSeq" id="WP_093030827.1">
    <property type="nucleotide sequence ID" value="NZ_FOAG01000001.1"/>
</dbReference>
<dbReference type="EMBL" id="FOAG01000001">
    <property type="protein sequence ID" value="SEK34953.1"/>
    <property type="molecule type" value="Genomic_DNA"/>
</dbReference>
<proteinExistence type="predicted"/>
<reference evidence="1 2" key="1">
    <citation type="submission" date="2016-10" db="EMBL/GenBank/DDBJ databases">
        <authorList>
            <person name="de Groot N.N."/>
        </authorList>
    </citation>
    <scope>NUCLEOTIDE SEQUENCE [LARGE SCALE GENOMIC DNA]</scope>
    <source>
        <strain evidence="1 2">DSM 100674</strain>
    </source>
</reference>
<evidence type="ECO:0000313" key="2">
    <source>
        <dbReference type="Proteomes" id="UP000199582"/>
    </source>
</evidence>
<gene>
    <name evidence="1" type="ORF">SAMN05443999_101262</name>
</gene>
<name>A0A1H7G9J6_9RHOB</name>
<dbReference type="Proteomes" id="UP000199582">
    <property type="component" value="Unassembled WGS sequence"/>
</dbReference>
<dbReference type="AlphaFoldDB" id="A0A1H7G9J6"/>
<dbReference type="STRING" id="1287727.SAMN05443999_101262"/>
<evidence type="ECO:0000313" key="1">
    <source>
        <dbReference type="EMBL" id="SEK34953.1"/>
    </source>
</evidence>
<protein>
    <submittedName>
        <fullName evidence="1">Uncharacterized protein</fullName>
    </submittedName>
</protein>
<sequence length="204" mass="20377">MTLKIKAFEQIATVAAQTASVDLAAALAGGGTLLLEGSVTFDPQAGDVTLLSLGDGTGANAIAFAATADNRLTASVTVEGAQVGLLDMGPLFSGGSFRIALAWDAAGLAAARSGASLATPPDLMPPAGLTDLTFGHDGAALSTTRLAIWPLRLDAADLLTLTGGAPQLTLVSQGGEALLLRLGSDLVIGEGDTPYPHIVLMADL</sequence>
<keyword evidence="2" id="KW-1185">Reference proteome</keyword>